<keyword evidence="1" id="KW-0472">Membrane</keyword>
<comment type="caution">
    <text evidence="2">The sequence shown here is derived from an EMBL/GenBank/DDBJ whole genome shotgun (WGS) entry which is preliminary data.</text>
</comment>
<feature type="transmembrane region" description="Helical" evidence="1">
    <location>
        <begin position="6"/>
        <end position="22"/>
    </location>
</feature>
<protein>
    <submittedName>
        <fullName evidence="2">Uncharacterized protein</fullName>
    </submittedName>
</protein>
<dbReference type="RefSeq" id="WP_279929025.1">
    <property type="nucleotide sequence ID" value="NZ_JARWBG010000018.1"/>
</dbReference>
<feature type="transmembrane region" description="Helical" evidence="1">
    <location>
        <begin position="29"/>
        <end position="48"/>
    </location>
</feature>
<sequence length="104" mass="11056">MEGLSGFGVFQDCFIAAGYLLITVSARSAIVIVAIFPPAVSVAVLRAFGVIGEEEYIRAFPGWADSPLGATAVLFVDLLTPTALVNLYVQHKNTLGVFGESFLF</sequence>
<reference evidence="2 3" key="1">
    <citation type="submission" date="2023-04" db="EMBL/GenBank/DDBJ databases">
        <title>Streptomyces chengmaiensis sp. nov. isolated from the stem of mangrove plant in Hainan.</title>
        <authorList>
            <person name="Huang X."/>
            <person name="Zhou S."/>
            <person name="Chu X."/>
            <person name="Xie Y."/>
            <person name="Lin Y."/>
        </authorList>
    </citation>
    <scope>NUCLEOTIDE SEQUENCE [LARGE SCALE GENOMIC DNA]</scope>
    <source>
        <strain evidence="2 3">HNM0663</strain>
    </source>
</reference>
<feature type="transmembrane region" description="Helical" evidence="1">
    <location>
        <begin position="68"/>
        <end position="89"/>
    </location>
</feature>
<evidence type="ECO:0000256" key="1">
    <source>
        <dbReference type="SAM" id="Phobius"/>
    </source>
</evidence>
<dbReference type="Proteomes" id="UP001223144">
    <property type="component" value="Unassembled WGS sequence"/>
</dbReference>
<gene>
    <name evidence="2" type="ORF">QCN29_17165</name>
</gene>
<keyword evidence="1" id="KW-1133">Transmembrane helix</keyword>
<keyword evidence="3" id="KW-1185">Reference proteome</keyword>
<evidence type="ECO:0000313" key="3">
    <source>
        <dbReference type="Proteomes" id="UP001223144"/>
    </source>
</evidence>
<dbReference type="EMBL" id="JARWBG010000018">
    <property type="protein sequence ID" value="MDH2390494.1"/>
    <property type="molecule type" value="Genomic_DNA"/>
</dbReference>
<evidence type="ECO:0000313" key="2">
    <source>
        <dbReference type="EMBL" id="MDH2390494.1"/>
    </source>
</evidence>
<proteinExistence type="predicted"/>
<name>A0ABT6HP41_9ACTN</name>
<organism evidence="2 3">
    <name type="scientific">Streptomyces chengmaiensis</name>
    <dbReference type="NCBI Taxonomy" id="3040919"/>
    <lineage>
        <taxon>Bacteria</taxon>
        <taxon>Bacillati</taxon>
        <taxon>Actinomycetota</taxon>
        <taxon>Actinomycetes</taxon>
        <taxon>Kitasatosporales</taxon>
        <taxon>Streptomycetaceae</taxon>
        <taxon>Streptomyces</taxon>
    </lineage>
</organism>
<accession>A0ABT6HP41</accession>
<keyword evidence="1" id="KW-0812">Transmembrane</keyword>